<dbReference type="PANTHER" id="PTHR11895">
    <property type="entry name" value="TRANSAMIDASE"/>
    <property type="match status" value="1"/>
</dbReference>
<dbReference type="Pfam" id="PF01425">
    <property type="entry name" value="Amidase"/>
    <property type="match status" value="1"/>
</dbReference>
<dbReference type="RefSeq" id="WP_168887843.1">
    <property type="nucleotide sequence ID" value="NZ_JABAHY010000009.1"/>
</dbReference>
<reference evidence="2 3" key="1">
    <citation type="submission" date="2020-04" db="EMBL/GenBank/DDBJ databases">
        <title>Nesterenkonia sp. nov., isolated from marine sediment.</title>
        <authorList>
            <person name="Zhang G."/>
        </authorList>
    </citation>
    <scope>NUCLEOTIDE SEQUENCE [LARGE SCALE GENOMIC DNA]</scope>
    <source>
        <strain evidence="2 3">MY13</strain>
    </source>
</reference>
<dbReference type="NCBIfam" id="NF005450">
    <property type="entry name" value="PRK07042.1"/>
    <property type="match status" value="1"/>
</dbReference>
<dbReference type="InterPro" id="IPR023631">
    <property type="entry name" value="Amidase_dom"/>
</dbReference>
<accession>A0A7X8YE81</accession>
<dbReference type="EMBL" id="JABAHY010000009">
    <property type="protein sequence ID" value="NLS10359.1"/>
    <property type="molecule type" value="Genomic_DNA"/>
</dbReference>
<name>A0A7X8YE81_9MICC</name>
<dbReference type="SUPFAM" id="SSF75304">
    <property type="entry name" value="Amidase signature (AS) enzymes"/>
    <property type="match status" value="1"/>
</dbReference>
<comment type="caution">
    <text evidence="2">The sequence shown here is derived from an EMBL/GenBank/DDBJ whole genome shotgun (WGS) entry which is preliminary data.</text>
</comment>
<sequence>MTAETETRVTGQEWAGSSAAELRTAYSSGTATPTEVLAEVLQRIETDKPLNPYHAVLAQQAQAAAEASDRRWAQGQPAGPLDGVPVTIKENMHYRGVSYPGGWAAENPPIAETDCPLVSRLKEAGAVIVGSTTMPDLGMLSSGVSSRHGITRNAWDPSWTTGGSSAGAAVTAAAGHGPIHMGSDIGGSVRLPGTWSGLATLKPSHGLIPLDAPYYGRAAGPMARRTDDLYLAMATTGQFDTADTTAQPYPACDWTPNALEPRGLRVGLQLDGGPGLPTDPEVRTTVEAAAEKFAEAGAEIVEISPIATDEYLTGIDQFWRSRAWSQYRGLAPEEKTVVLDYIAEWAQGGAQADGATAVEGYEAMLALGSRARNMTAGLDLLLSPVTPVLAFPAELPMPDNDPSTPMAHISYTVPFNMSGQPSGSVNAGRSEDGRWIGLQLTGQMGQDPTVLGAMKWWEAVRDESAAPAWQELERSRYGY</sequence>
<protein>
    <submittedName>
        <fullName evidence="2">Amidase</fullName>
        <ecNumber evidence="2">3.5.1.4</ecNumber>
    </submittedName>
</protein>
<keyword evidence="2" id="KW-0378">Hydrolase</keyword>
<dbReference type="AlphaFoldDB" id="A0A7X8YE81"/>
<dbReference type="Proteomes" id="UP000523139">
    <property type="component" value="Unassembled WGS sequence"/>
</dbReference>
<dbReference type="InterPro" id="IPR000120">
    <property type="entry name" value="Amidase"/>
</dbReference>
<proteinExistence type="predicted"/>
<dbReference type="EC" id="3.5.1.4" evidence="2"/>
<dbReference type="Gene3D" id="3.90.1300.10">
    <property type="entry name" value="Amidase signature (AS) domain"/>
    <property type="match status" value="1"/>
</dbReference>
<evidence type="ECO:0000313" key="3">
    <source>
        <dbReference type="Proteomes" id="UP000523139"/>
    </source>
</evidence>
<evidence type="ECO:0000313" key="2">
    <source>
        <dbReference type="EMBL" id="NLS10359.1"/>
    </source>
</evidence>
<dbReference type="GO" id="GO:0004040">
    <property type="term" value="F:amidase activity"/>
    <property type="evidence" value="ECO:0007669"/>
    <property type="project" value="UniProtKB-EC"/>
</dbReference>
<feature type="domain" description="Amidase" evidence="1">
    <location>
        <begin position="35"/>
        <end position="451"/>
    </location>
</feature>
<keyword evidence="3" id="KW-1185">Reference proteome</keyword>
<dbReference type="PANTHER" id="PTHR11895:SF173">
    <property type="entry name" value="GLUTAMYL-TRNA AMIDOTRANSFERASE SUBUNIT A"/>
    <property type="match status" value="1"/>
</dbReference>
<gene>
    <name evidence="2" type="ORF">HGQ17_10215</name>
</gene>
<dbReference type="InterPro" id="IPR036928">
    <property type="entry name" value="AS_sf"/>
</dbReference>
<organism evidence="2 3">
    <name type="scientific">Nesterenkonia sedimenti</name>
    <dbReference type="NCBI Taxonomy" id="1463632"/>
    <lineage>
        <taxon>Bacteria</taxon>
        <taxon>Bacillati</taxon>
        <taxon>Actinomycetota</taxon>
        <taxon>Actinomycetes</taxon>
        <taxon>Micrococcales</taxon>
        <taxon>Micrococcaceae</taxon>
        <taxon>Nesterenkonia</taxon>
    </lineage>
</organism>
<evidence type="ECO:0000259" key="1">
    <source>
        <dbReference type="Pfam" id="PF01425"/>
    </source>
</evidence>